<gene>
    <name evidence="1" type="ORF">MRATA1EN22A_LOCUS6329</name>
</gene>
<protein>
    <submittedName>
        <fullName evidence="1">Uncharacterized protein</fullName>
    </submittedName>
</protein>
<proteinExistence type="predicted"/>
<dbReference type="EMBL" id="OX596099">
    <property type="protein sequence ID" value="CAM9707625.1"/>
    <property type="molecule type" value="Genomic_DNA"/>
</dbReference>
<reference evidence="1" key="2">
    <citation type="submission" date="2025-03" db="EMBL/GenBank/DDBJ databases">
        <authorList>
            <consortium name="ELIXIR-Norway"/>
            <consortium name="Elixir Norway"/>
        </authorList>
    </citation>
    <scope>NUCLEOTIDE SEQUENCE</scope>
</reference>
<name>A0AC59YIS8_RANTA</name>
<sequence>MVVTRVKRPACPRHGGVAPLDTRCGSGWCLGPAPLLGGSRPAHCTAASARTPHAVTATSPADGEPCDGASSSRPGVPGTRAGPLNVHGVHGQACGLGGAADLSTPTWIAWSCILAVSGCRHECPSNITPCAELLSPRQRCEDVTLTPSVDALPPRDSGRLASAAPPHPPGPVSPSPARPSLRTCASEWRRTGQQRG</sequence>
<evidence type="ECO:0000313" key="1">
    <source>
        <dbReference type="EMBL" id="CAM9707625.1"/>
    </source>
</evidence>
<accession>A0AC59YIS8</accession>
<reference evidence="1" key="1">
    <citation type="submission" date="2023-05" db="EMBL/GenBank/DDBJ databases">
        <authorList>
            <consortium name="ELIXIR-Norway"/>
        </authorList>
    </citation>
    <scope>NUCLEOTIDE SEQUENCE</scope>
</reference>
<dbReference type="Proteomes" id="UP001162501">
    <property type="component" value="Chromosome 15"/>
</dbReference>
<evidence type="ECO:0000313" key="2">
    <source>
        <dbReference type="Proteomes" id="UP001162501"/>
    </source>
</evidence>
<organism evidence="1 2">
    <name type="scientific">Rangifer tarandus platyrhynchus</name>
    <name type="common">Svalbard reindeer</name>
    <dbReference type="NCBI Taxonomy" id="3082113"/>
    <lineage>
        <taxon>Eukaryota</taxon>
        <taxon>Metazoa</taxon>
        <taxon>Chordata</taxon>
        <taxon>Craniata</taxon>
        <taxon>Vertebrata</taxon>
        <taxon>Euteleostomi</taxon>
        <taxon>Mammalia</taxon>
        <taxon>Eutheria</taxon>
        <taxon>Laurasiatheria</taxon>
        <taxon>Artiodactyla</taxon>
        <taxon>Ruminantia</taxon>
        <taxon>Pecora</taxon>
        <taxon>Cervidae</taxon>
        <taxon>Odocoileinae</taxon>
        <taxon>Rangifer</taxon>
    </lineage>
</organism>